<accession>R0L811</accession>
<evidence type="ECO:0000313" key="3">
    <source>
        <dbReference type="Proteomes" id="UP000296049"/>
    </source>
</evidence>
<dbReference type="AlphaFoldDB" id="R0L811"/>
<reference evidence="3" key="1">
    <citation type="journal article" date="2013" name="Nat. Genet.">
        <title>The duck genome and transcriptome provide insight into an avian influenza virus reservoir species.</title>
        <authorList>
            <person name="Huang Y."/>
            <person name="Li Y."/>
            <person name="Burt D.W."/>
            <person name="Chen H."/>
            <person name="Zhang Y."/>
            <person name="Qian W."/>
            <person name="Kim H."/>
            <person name="Gan S."/>
            <person name="Zhao Y."/>
            <person name="Li J."/>
            <person name="Yi K."/>
            <person name="Feng H."/>
            <person name="Zhu P."/>
            <person name="Li B."/>
            <person name="Liu Q."/>
            <person name="Fairley S."/>
            <person name="Magor K.E."/>
            <person name="Du Z."/>
            <person name="Hu X."/>
            <person name="Goodman L."/>
            <person name="Tafer H."/>
            <person name="Vignal A."/>
            <person name="Lee T."/>
            <person name="Kim K.W."/>
            <person name="Sheng Z."/>
            <person name="An Y."/>
            <person name="Searle S."/>
            <person name="Herrero J."/>
            <person name="Groenen M.A."/>
            <person name="Crooijmans R.P."/>
            <person name="Faraut T."/>
            <person name="Cai Q."/>
            <person name="Webster R.G."/>
            <person name="Aldridge J.R."/>
            <person name="Warren W.C."/>
            <person name="Bartschat S."/>
            <person name="Kehr S."/>
            <person name="Marz M."/>
            <person name="Stadler P.F."/>
            <person name="Smith J."/>
            <person name="Kraus R.H."/>
            <person name="Zhao Y."/>
            <person name="Ren L."/>
            <person name="Fei J."/>
            <person name="Morisson M."/>
            <person name="Kaiser P."/>
            <person name="Griffin D.K."/>
            <person name="Rao M."/>
            <person name="Pitel F."/>
            <person name="Wang J."/>
            <person name="Li N."/>
        </authorList>
    </citation>
    <scope>NUCLEOTIDE SEQUENCE [LARGE SCALE GENOMIC DNA]</scope>
</reference>
<evidence type="ECO:0000313" key="2">
    <source>
        <dbReference type="EMBL" id="EOB01754.1"/>
    </source>
</evidence>
<keyword evidence="3" id="KW-1185">Reference proteome</keyword>
<feature type="compositionally biased region" description="Basic and acidic residues" evidence="1">
    <location>
        <begin position="27"/>
        <end position="36"/>
    </location>
</feature>
<organism evidence="2 3">
    <name type="scientific">Anas platyrhynchos</name>
    <name type="common">Mallard</name>
    <name type="synonym">Anas boschas</name>
    <dbReference type="NCBI Taxonomy" id="8839"/>
    <lineage>
        <taxon>Eukaryota</taxon>
        <taxon>Metazoa</taxon>
        <taxon>Chordata</taxon>
        <taxon>Craniata</taxon>
        <taxon>Vertebrata</taxon>
        <taxon>Euteleostomi</taxon>
        <taxon>Archelosauria</taxon>
        <taxon>Archosauria</taxon>
        <taxon>Dinosauria</taxon>
        <taxon>Saurischia</taxon>
        <taxon>Theropoda</taxon>
        <taxon>Coelurosauria</taxon>
        <taxon>Aves</taxon>
        <taxon>Neognathae</taxon>
        <taxon>Galloanserae</taxon>
        <taxon>Anseriformes</taxon>
        <taxon>Anatidae</taxon>
        <taxon>Anatinae</taxon>
        <taxon>Anas</taxon>
    </lineage>
</organism>
<dbReference type="EMBL" id="KB743048">
    <property type="protein sequence ID" value="EOB01754.1"/>
    <property type="molecule type" value="Genomic_DNA"/>
</dbReference>
<proteinExistence type="predicted"/>
<feature type="region of interest" description="Disordered" evidence="1">
    <location>
        <begin position="1"/>
        <end position="52"/>
    </location>
</feature>
<dbReference type="Proteomes" id="UP000296049">
    <property type="component" value="Unassembled WGS sequence"/>
</dbReference>
<evidence type="ECO:0000256" key="1">
    <source>
        <dbReference type="SAM" id="MobiDB-lite"/>
    </source>
</evidence>
<protein>
    <submittedName>
        <fullName evidence="2">Uncharacterized protein</fullName>
    </submittedName>
</protein>
<gene>
    <name evidence="2" type="ORF">Anapl_08708</name>
</gene>
<name>R0L811_ANAPL</name>
<sequence length="293" mass="33055">MCQKQTHFHKPEAITSNSAKQDQFQEDSARVSENSDKTYPSGISPVQEPEERGLHTFTLAPSAPLYETEKLHLSFIPTFKPLVGRTFRDIAVILRHGEGGLDRTYLCTVKDSELRRLSPGSLKGEKWSYFLQEIRRGKKLEGRYPAVEQHAYCPTDLWTEPRLSQVHREPARVPLSDSLIDALAITQLLLKGDLALSTQFSYLRRSGGTDLSASSHVQSWKRSISSSEVETVLFHVCMAPALRETWSRTLQQHRRKAFTHRAAVASSEPVIAIPLFIRLILTLDFSVQPSLSS</sequence>